<dbReference type="InterPro" id="IPR020845">
    <property type="entry name" value="AMP-binding_CS"/>
</dbReference>
<dbReference type="Pfam" id="PF13193">
    <property type="entry name" value="AMP-binding_C"/>
    <property type="match status" value="1"/>
</dbReference>
<dbReference type="InterPro" id="IPR025110">
    <property type="entry name" value="AMP-bd_C"/>
</dbReference>
<dbReference type="EMBL" id="FQZK01000009">
    <property type="protein sequence ID" value="SHJ73102.1"/>
    <property type="molecule type" value="Genomic_DNA"/>
</dbReference>
<organism evidence="3 4">
    <name type="scientific">Nocardiopsis flavescens</name>
    <dbReference type="NCBI Taxonomy" id="758803"/>
    <lineage>
        <taxon>Bacteria</taxon>
        <taxon>Bacillati</taxon>
        <taxon>Actinomycetota</taxon>
        <taxon>Actinomycetes</taxon>
        <taxon>Streptosporangiales</taxon>
        <taxon>Nocardiopsidaceae</taxon>
        <taxon>Nocardiopsis</taxon>
    </lineage>
</organism>
<accession>A0A1M6LPX0</accession>
<dbReference type="InterPro" id="IPR020459">
    <property type="entry name" value="AMP-binding"/>
</dbReference>
<dbReference type="GO" id="GO:0005737">
    <property type="term" value="C:cytoplasm"/>
    <property type="evidence" value="ECO:0007669"/>
    <property type="project" value="TreeGrafter"/>
</dbReference>
<gene>
    <name evidence="3" type="ORF">SAMN05421803_1098</name>
</gene>
<dbReference type="AlphaFoldDB" id="A0A1M6LPX0"/>
<protein>
    <submittedName>
        <fullName evidence="3">Clorobiocin biosynthesis protein CloN4</fullName>
    </submittedName>
</protein>
<dbReference type="Gene3D" id="3.30.300.30">
    <property type="match status" value="1"/>
</dbReference>
<feature type="domain" description="AMP-dependent synthetase/ligase" evidence="1">
    <location>
        <begin position="8"/>
        <end position="358"/>
    </location>
</feature>
<dbReference type="InterPro" id="IPR010071">
    <property type="entry name" value="AA_adenyl_dom"/>
</dbReference>
<evidence type="ECO:0000313" key="3">
    <source>
        <dbReference type="EMBL" id="SHJ73102.1"/>
    </source>
</evidence>
<dbReference type="Gene3D" id="3.40.50.12780">
    <property type="entry name" value="N-terminal domain of ligase-like"/>
    <property type="match status" value="1"/>
</dbReference>
<evidence type="ECO:0000259" key="1">
    <source>
        <dbReference type="Pfam" id="PF00501"/>
    </source>
</evidence>
<sequence>MSLDAAVREAARSTPDAVAVRDADGPVTYAELDRRSRALAEELAARGVGRGDRVVLWAPKSADLVAATQAVLRAGAVYVPVHGDAPAARVRALAEDCSAAAVVASDGRVPALAGLPAPAGVLPLGLARGPVRGTALPAPAGDGDPAYILYTSGSTGRPKGVTVSHGAALAFVGWAAAEVGARPDDVFANHASFGFDLSVLDLYAAFRAGASVFLVAEDRAHDPHALVDLLRRERISVWYSVPSVLTAMVRRGGLTEHPAPERLRAVLFAGEPFPVRYVRELAAWTGARLLNLYGPTETNVCAFHEVRAADLERDRPAPIGRAACGDLLEVLRDDGAAAGPGEVGELVVAGPTLMLGYWGHPPLDGPHRTGDLVRVLPDGLLDYVGRRDSMLKVRGHRIEPHEVEAVLESHPGVARAAVVCAGSGLEAALTAFLVPAPGGAGALSVRRHLVERLPPGMVPDLIRFVDELPRNANGKIDRAGLTAAAEQMTNGEAP</sequence>
<proteinExistence type="predicted"/>
<evidence type="ECO:0000259" key="2">
    <source>
        <dbReference type="Pfam" id="PF13193"/>
    </source>
</evidence>
<dbReference type="SUPFAM" id="SSF56801">
    <property type="entry name" value="Acetyl-CoA synthetase-like"/>
    <property type="match status" value="1"/>
</dbReference>
<dbReference type="Pfam" id="PF00501">
    <property type="entry name" value="AMP-binding"/>
    <property type="match status" value="1"/>
</dbReference>
<dbReference type="InterPro" id="IPR045851">
    <property type="entry name" value="AMP-bd_C_sf"/>
</dbReference>
<dbReference type="NCBIfam" id="TIGR01733">
    <property type="entry name" value="AA-adenyl-dom"/>
    <property type="match status" value="1"/>
</dbReference>
<reference evidence="3 4" key="1">
    <citation type="submission" date="2016-11" db="EMBL/GenBank/DDBJ databases">
        <authorList>
            <person name="Jaros S."/>
            <person name="Januszkiewicz K."/>
            <person name="Wedrychowicz H."/>
        </authorList>
    </citation>
    <scope>NUCLEOTIDE SEQUENCE [LARGE SCALE GENOMIC DNA]</scope>
    <source>
        <strain evidence="3 4">CGMCC 4.5723</strain>
    </source>
</reference>
<dbReference type="STRING" id="758803.SAMN05421803_1098"/>
<dbReference type="RefSeq" id="WP_073380089.1">
    <property type="nucleotide sequence ID" value="NZ_FQZK01000009.1"/>
</dbReference>
<dbReference type="PANTHER" id="PTHR45527">
    <property type="entry name" value="NONRIBOSOMAL PEPTIDE SYNTHETASE"/>
    <property type="match status" value="1"/>
</dbReference>
<dbReference type="OrthoDB" id="3802848at2"/>
<dbReference type="PRINTS" id="PR00154">
    <property type="entry name" value="AMPBINDING"/>
</dbReference>
<dbReference type="PROSITE" id="PS00455">
    <property type="entry name" value="AMP_BINDING"/>
    <property type="match status" value="1"/>
</dbReference>
<dbReference type="Proteomes" id="UP000184452">
    <property type="component" value="Unassembled WGS sequence"/>
</dbReference>
<name>A0A1M6LPX0_9ACTN</name>
<dbReference type="PANTHER" id="PTHR45527:SF1">
    <property type="entry name" value="FATTY ACID SYNTHASE"/>
    <property type="match status" value="1"/>
</dbReference>
<dbReference type="GO" id="GO:0044550">
    <property type="term" value="P:secondary metabolite biosynthetic process"/>
    <property type="evidence" value="ECO:0007669"/>
    <property type="project" value="TreeGrafter"/>
</dbReference>
<dbReference type="GO" id="GO:0031177">
    <property type="term" value="F:phosphopantetheine binding"/>
    <property type="evidence" value="ECO:0007669"/>
    <property type="project" value="TreeGrafter"/>
</dbReference>
<feature type="domain" description="AMP-binding enzyme C-terminal" evidence="2">
    <location>
        <begin position="402"/>
        <end position="475"/>
    </location>
</feature>
<dbReference type="InterPro" id="IPR000873">
    <property type="entry name" value="AMP-dep_synth/lig_dom"/>
</dbReference>
<dbReference type="GO" id="GO:0043041">
    <property type="term" value="P:amino acid activation for nonribosomal peptide biosynthetic process"/>
    <property type="evidence" value="ECO:0007669"/>
    <property type="project" value="TreeGrafter"/>
</dbReference>
<keyword evidence="4" id="KW-1185">Reference proteome</keyword>
<evidence type="ECO:0000313" key="4">
    <source>
        <dbReference type="Proteomes" id="UP000184452"/>
    </source>
</evidence>
<dbReference type="InterPro" id="IPR042099">
    <property type="entry name" value="ANL_N_sf"/>
</dbReference>